<comment type="caution">
    <text evidence="4">Lacks conserved residue(s) required for the propagation of feature annotation.</text>
</comment>
<evidence type="ECO:0000256" key="4">
    <source>
        <dbReference type="HAMAP-Rule" id="MF_03017"/>
    </source>
</evidence>
<evidence type="ECO:0000256" key="3">
    <source>
        <dbReference type="ARBA" id="ARBA00022898"/>
    </source>
</evidence>
<proteinExistence type="inferred from homology"/>
<evidence type="ECO:0000256" key="2">
    <source>
        <dbReference type="ARBA" id="ARBA00022801"/>
    </source>
</evidence>
<evidence type="ECO:0000313" key="7">
    <source>
        <dbReference type="Proteomes" id="UP001054945"/>
    </source>
</evidence>
<comment type="pathway">
    <text evidence="4 5">Cofactor biosynthesis; NAD(+) biosynthesis; quinolinate from L-kynurenine: step 2/3.</text>
</comment>
<dbReference type="GO" id="GO:0019441">
    <property type="term" value="P:L-tryptophan catabolic process to kynurenine"/>
    <property type="evidence" value="ECO:0007669"/>
    <property type="project" value="TreeGrafter"/>
</dbReference>
<dbReference type="GO" id="GO:0097053">
    <property type="term" value="P:L-kynurenine catabolic process"/>
    <property type="evidence" value="ECO:0007669"/>
    <property type="project" value="UniProtKB-UniRule"/>
</dbReference>
<dbReference type="GO" id="GO:0043420">
    <property type="term" value="P:anthranilate metabolic process"/>
    <property type="evidence" value="ECO:0007669"/>
    <property type="project" value="UniProtKB-UniRule"/>
</dbReference>
<dbReference type="FunFam" id="3.40.640.10:FF:000031">
    <property type="entry name" value="Kynureninase"/>
    <property type="match status" value="1"/>
</dbReference>
<keyword evidence="1 4" id="KW-0662">Pyridine nucleotide biosynthesis</keyword>
<comment type="similarity">
    <text evidence="4 5">Belongs to the kynureninase family.</text>
</comment>
<keyword evidence="4 5" id="KW-0963">Cytoplasm</keyword>
<feature type="binding site" evidence="4">
    <location>
        <position position="270"/>
    </location>
    <ligand>
        <name>pyridoxal 5'-phosphate</name>
        <dbReference type="ChEBI" id="CHEBI:597326"/>
    </ligand>
</feature>
<dbReference type="PANTHER" id="PTHR14084:SF0">
    <property type="entry name" value="KYNURENINASE"/>
    <property type="match status" value="1"/>
</dbReference>
<dbReference type="InterPro" id="IPR000653">
    <property type="entry name" value="DegT/StrS_aminotransferase"/>
</dbReference>
<keyword evidence="2 4" id="KW-0378">Hydrolase</keyword>
<feature type="binding site" evidence="4">
    <location>
        <position position="273"/>
    </location>
    <ligand>
        <name>pyridoxal 5'-phosphate</name>
        <dbReference type="ChEBI" id="CHEBI:597326"/>
    </ligand>
</feature>
<dbReference type="Pfam" id="PF22580">
    <property type="entry name" value="KYNU_C"/>
    <property type="match status" value="1"/>
</dbReference>
<dbReference type="GO" id="GO:0030170">
    <property type="term" value="F:pyridoxal phosphate binding"/>
    <property type="evidence" value="ECO:0007669"/>
    <property type="project" value="UniProtKB-UniRule"/>
</dbReference>
<dbReference type="GO" id="GO:0005737">
    <property type="term" value="C:cytoplasm"/>
    <property type="evidence" value="ECO:0007669"/>
    <property type="project" value="UniProtKB-SubCell"/>
</dbReference>
<comment type="caution">
    <text evidence="6">The sequence shown here is derived from an EMBL/GenBank/DDBJ whole genome shotgun (WGS) entry which is preliminary data.</text>
</comment>
<dbReference type="GO" id="GO:0034354">
    <property type="term" value="P:'de novo' NAD+ biosynthetic process from L-tryptophan"/>
    <property type="evidence" value="ECO:0007669"/>
    <property type="project" value="UniProtKB-UniRule"/>
</dbReference>
<keyword evidence="3 4" id="KW-0663">Pyridoxal phosphate</keyword>
<dbReference type="GO" id="GO:0030429">
    <property type="term" value="F:kynureninase activity"/>
    <property type="evidence" value="ECO:0007669"/>
    <property type="project" value="UniProtKB-UniRule"/>
</dbReference>
<feature type="binding site" evidence="4">
    <location>
        <position position="158"/>
    </location>
    <ligand>
        <name>pyridoxal 5'-phosphate</name>
        <dbReference type="ChEBI" id="CHEBI:597326"/>
    </ligand>
</feature>
<dbReference type="HAMAP" id="MF_01970">
    <property type="entry name" value="Kynureninase"/>
    <property type="match status" value="1"/>
</dbReference>
<sequence length="491" mass="55508">MGNSLINQQYSIGTMTTVSELQLSTQTLFGDFTKKSQSWLVDIDTLEFAQQLDKEDPLKDFRKRFNYPKKKNLSGVHLDDLKDENEESIYFCGHSLGLQLKSVDDSVHQVLQDWAEKGVECHFLGNLPAAESDKPLKEKMAYLVGALPEEVAIMNGLTVNIHILLATFYKPTPERYKILMVGGGFSSDLYAMQSHVALRGYDPEESLLFLQPTSDDYIINPEDILELIEKEGKSIAVIHMEGVHFYTGQLFNMKEITRAGHKQGCVVAFDLAHAIGNVQLQLHDWNVDFAMWCTYKYLNSGPGCMGAAFVHQRHTKGAKGVLPALRGWWGLSDKRKFSFDQEFTPAEGADRFRLSNPSPYLSIMVLSNLEVFKEAGVERLQAKQRLLTGYMEYLIRKNFPQNGDMRKPNIKIITPSDPKDRGSQLSLVSSVPIEACETLLKSKGIVCDIRKASVIRVTPVPLYNTFSEVFKFVHTFKTIWDSELSKESPEK</sequence>
<evidence type="ECO:0000256" key="5">
    <source>
        <dbReference type="PIRNR" id="PIRNR038800"/>
    </source>
</evidence>
<dbReference type="GO" id="GO:0019805">
    <property type="term" value="P:quinolinate biosynthetic process"/>
    <property type="evidence" value="ECO:0007669"/>
    <property type="project" value="UniProtKB-UniRule"/>
</dbReference>
<dbReference type="InterPro" id="IPR015421">
    <property type="entry name" value="PyrdxlP-dep_Trfase_major"/>
</dbReference>
<dbReference type="PIRSF" id="PIRSF038800">
    <property type="entry name" value="KYNU"/>
    <property type="match status" value="1"/>
</dbReference>
<comment type="subcellular location">
    <subcellularLocation>
        <location evidence="4 5">Cytoplasm</location>
    </subcellularLocation>
</comment>
<dbReference type="Pfam" id="PF01041">
    <property type="entry name" value="DegT_DnrJ_EryC1"/>
    <property type="match status" value="1"/>
</dbReference>
<dbReference type="EC" id="3.7.1.3" evidence="4 5"/>
<reference evidence="6 7" key="1">
    <citation type="submission" date="2021-06" db="EMBL/GenBank/DDBJ databases">
        <title>Caerostris extrusa draft genome.</title>
        <authorList>
            <person name="Kono N."/>
            <person name="Arakawa K."/>
        </authorList>
    </citation>
    <scope>NUCLEOTIDE SEQUENCE [LARGE SCALE GENOMIC DNA]</scope>
</reference>
<dbReference type="InterPro" id="IPR015424">
    <property type="entry name" value="PyrdxlP-dep_Trfase"/>
</dbReference>
<dbReference type="Proteomes" id="UP001054945">
    <property type="component" value="Unassembled WGS sequence"/>
</dbReference>
<feature type="binding site" evidence="4">
    <location>
        <position position="356"/>
    </location>
    <ligand>
        <name>pyridoxal 5'-phosphate</name>
        <dbReference type="ChEBI" id="CHEBI:597326"/>
    </ligand>
</feature>
<dbReference type="NCBIfam" id="TIGR01814">
    <property type="entry name" value="kynureninase"/>
    <property type="match status" value="1"/>
</dbReference>
<gene>
    <name evidence="6" type="primary">kynu</name>
    <name evidence="6" type="ORF">CEXT_389031</name>
</gene>
<dbReference type="SUPFAM" id="SSF53383">
    <property type="entry name" value="PLP-dependent transferases"/>
    <property type="match status" value="1"/>
</dbReference>
<comment type="catalytic activity">
    <reaction evidence="4 5">
        <text>L-kynurenine + H2O = anthranilate + L-alanine + H(+)</text>
        <dbReference type="Rhea" id="RHEA:16813"/>
        <dbReference type="ChEBI" id="CHEBI:15377"/>
        <dbReference type="ChEBI" id="CHEBI:15378"/>
        <dbReference type="ChEBI" id="CHEBI:16567"/>
        <dbReference type="ChEBI" id="CHEBI:57959"/>
        <dbReference type="ChEBI" id="CHEBI:57972"/>
        <dbReference type="EC" id="3.7.1.3"/>
    </reaction>
</comment>
<accession>A0AAV4NR74</accession>
<organism evidence="6 7">
    <name type="scientific">Caerostris extrusa</name>
    <name type="common">Bark spider</name>
    <name type="synonym">Caerostris bankana</name>
    <dbReference type="NCBI Taxonomy" id="172846"/>
    <lineage>
        <taxon>Eukaryota</taxon>
        <taxon>Metazoa</taxon>
        <taxon>Ecdysozoa</taxon>
        <taxon>Arthropoda</taxon>
        <taxon>Chelicerata</taxon>
        <taxon>Arachnida</taxon>
        <taxon>Araneae</taxon>
        <taxon>Araneomorphae</taxon>
        <taxon>Entelegynae</taxon>
        <taxon>Araneoidea</taxon>
        <taxon>Araneidae</taxon>
        <taxon>Caerostris</taxon>
    </lineage>
</organism>
<name>A0AAV4NR74_CAEEX</name>
<comment type="catalytic activity">
    <reaction evidence="5">
        <text>3-hydroxy-L-kynurenine + H2O = 3-hydroxyanthranilate + L-alanine + H(+)</text>
        <dbReference type="Rhea" id="RHEA:25143"/>
        <dbReference type="ChEBI" id="CHEBI:15377"/>
        <dbReference type="ChEBI" id="CHEBI:15378"/>
        <dbReference type="ChEBI" id="CHEBI:36559"/>
        <dbReference type="ChEBI" id="CHEBI:57972"/>
        <dbReference type="ChEBI" id="CHEBI:58125"/>
        <dbReference type="EC" id="3.7.1.3"/>
    </reaction>
</comment>
<feature type="binding site" evidence="4">
    <location>
        <position position="328"/>
    </location>
    <ligand>
        <name>pyridoxal 5'-phosphate</name>
        <dbReference type="ChEBI" id="CHEBI:597326"/>
    </ligand>
</feature>
<dbReference type="PANTHER" id="PTHR14084">
    <property type="entry name" value="KYNURENINASE"/>
    <property type="match status" value="1"/>
</dbReference>
<comment type="function">
    <text evidence="4 5">Catalyzes the cleavage of L-kynurenine (L-Kyn) and L-3-hydroxykynurenine (L-3OHKyn) into anthranilic acid (AA) and 3-hydroxyanthranilic acid (3-OHAA), respectively.</text>
</comment>
<feature type="modified residue" description="N6-(pyridoxal phosphate)lysine" evidence="4">
    <location>
        <position position="296"/>
    </location>
</feature>
<evidence type="ECO:0000256" key="1">
    <source>
        <dbReference type="ARBA" id="ARBA00022642"/>
    </source>
</evidence>
<evidence type="ECO:0000313" key="6">
    <source>
        <dbReference type="EMBL" id="GIX87475.1"/>
    </source>
</evidence>
<comment type="subunit">
    <text evidence="4 5">Homodimer.</text>
</comment>
<dbReference type="EMBL" id="BPLR01021239">
    <property type="protein sequence ID" value="GIX87475.1"/>
    <property type="molecule type" value="Genomic_DNA"/>
</dbReference>
<comment type="cofactor">
    <cofactor evidence="4 5">
        <name>pyridoxal 5'-phosphate</name>
        <dbReference type="ChEBI" id="CHEBI:597326"/>
    </cofactor>
</comment>
<dbReference type="InterPro" id="IPR015422">
    <property type="entry name" value="PyrdxlP-dep_Trfase_small"/>
</dbReference>
<keyword evidence="7" id="KW-1185">Reference proteome</keyword>
<feature type="binding site" evidence="4">
    <location>
        <position position="295"/>
    </location>
    <ligand>
        <name>pyridoxal 5'-phosphate</name>
        <dbReference type="ChEBI" id="CHEBI:597326"/>
    </ligand>
</feature>
<dbReference type="Gene3D" id="3.90.1150.10">
    <property type="entry name" value="Aspartate Aminotransferase, domain 1"/>
    <property type="match status" value="1"/>
</dbReference>
<dbReference type="Gene3D" id="3.40.640.10">
    <property type="entry name" value="Type I PLP-dependent aspartate aminotransferase-like (Major domain)"/>
    <property type="match status" value="1"/>
</dbReference>
<dbReference type="InterPro" id="IPR010111">
    <property type="entry name" value="Kynureninase"/>
</dbReference>
<feature type="binding site" evidence="4">
    <location>
        <position position="157"/>
    </location>
    <ligand>
        <name>pyridoxal 5'-phosphate</name>
        <dbReference type="ChEBI" id="CHEBI:597326"/>
    </ligand>
</feature>
<comment type="pathway">
    <text evidence="4 5">Amino-acid degradation; L-kynurenine degradation; L-alanine and anthranilate from L-kynurenine: step 1/1.</text>
</comment>
<dbReference type="AlphaFoldDB" id="A0AAV4NR74"/>
<protein>
    <recommendedName>
        <fullName evidence="4 5">Kynureninase</fullName>
        <ecNumber evidence="4 5">3.7.1.3</ecNumber>
    </recommendedName>
    <alternativeName>
        <fullName evidence="4">L-kynurenine hydrolase</fullName>
    </alternativeName>
</protein>